<dbReference type="InterPro" id="IPR014756">
    <property type="entry name" value="Ig_E-set"/>
</dbReference>
<protein>
    <submittedName>
        <fullName evidence="3">ARRD5 protein</fullName>
    </submittedName>
</protein>
<dbReference type="Pfam" id="PF00339">
    <property type="entry name" value="Arrestin_N"/>
    <property type="match status" value="1"/>
</dbReference>
<dbReference type="SMART" id="SM01017">
    <property type="entry name" value="Arrestin_C"/>
    <property type="match status" value="1"/>
</dbReference>
<dbReference type="InterPro" id="IPR014752">
    <property type="entry name" value="Arrestin-like_C"/>
</dbReference>
<name>A0A7K6TXV6_9AVES</name>
<dbReference type="PANTHER" id="PTHR11188:SF172">
    <property type="entry name" value="ARRESTIN DOMAIN-CONTAINING PROTEIN 5"/>
    <property type="match status" value="1"/>
</dbReference>
<evidence type="ECO:0000256" key="1">
    <source>
        <dbReference type="ARBA" id="ARBA00005298"/>
    </source>
</evidence>
<sequence>LDNSSSCSSLMSTVRAINLVLPEIEVHLPGSNIDGQLVLNLRSTLMDPVVKVELVGRGFLSWLEEDNPELDYYKTTVCTNEAVYISKSKNFHIEDGWLDSGVHTFDFHFSFPPRLPSTFTSKIGCISYFIQGTCCSGQIVLAKEERCLLLQGKTGDHRRHVKDKAPVVVETRKDVVYFCCFSRGSVILQISLEKSIFCPGETIVFITDIANRTHKYVRKIIFAVHCIVLYRGFSNRGKQHSLEDRSEMTRLEFETNTAPFEDMRVTSALVLPKPMPVTSTVKENRIMAFRYELVGTSDLPCTTSTIVVRVPIIIAATN</sequence>
<proteinExistence type="inferred from homology"/>
<reference evidence="3 4" key="1">
    <citation type="submission" date="2019-09" db="EMBL/GenBank/DDBJ databases">
        <title>Bird 10,000 Genomes (B10K) Project - Family phase.</title>
        <authorList>
            <person name="Zhang G."/>
        </authorList>
    </citation>
    <scope>NUCLEOTIDE SEQUENCE [LARGE SCALE GENOMIC DNA]</scope>
    <source>
        <strain evidence="3">B10K-DU-029-76</strain>
        <tissue evidence="3">Heart</tissue>
    </source>
</reference>
<dbReference type="Proteomes" id="UP000559068">
    <property type="component" value="Unassembled WGS sequence"/>
</dbReference>
<feature type="non-terminal residue" evidence="3">
    <location>
        <position position="318"/>
    </location>
</feature>
<comment type="similarity">
    <text evidence="1">Belongs to the arrestin family.</text>
</comment>
<feature type="domain" description="Arrestin C-terminal-like" evidence="2">
    <location>
        <begin position="182"/>
        <end position="317"/>
    </location>
</feature>
<dbReference type="InterPro" id="IPR011022">
    <property type="entry name" value="Arrestin_C-like"/>
</dbReference>
<dbReference type="PANTHER" id="PTHR11188">
    <property type="entry name" value="ARRESTIN DOMAIN CONTAINING PROTEIN"/>
    <property type="match status" value="1"/>
</dbReference>
<feature type="non-terminal residue" evidence="3">
    <location>
        <position position="1"/>
    </location>
</feature>
<dbReference type="InterPro" id="IPR050357">
    <property type="entry name" value="Arrestin_domain-protein"/>
</dbReference>
<dbReference type="InterPro" id="IPR011021">
    <property type="entry name" value="Arrestin-like_N"/>
</dbReference>
<dbReference type="GO" id="GO:0015031">
    <property type="term" value="P:protein transport"/>
    <property type="evidence" value="ECO:0007669"/>
    <property type="project" value="TreeGrafter"/>
</dbReference>
<keyword evidence="4" id="KW-1185">Reference proteome</keyword>
<dbReference type="SUPFAM" id="SSF81296">
    <property type="entry name" value="E set domains"/>
    <property type="match status" value="2"/>
</dbReference>
<dbReference type="OrthoDB" id="7785529at2759"/>
<accession>A0A7K6TXV6</accession>
<dbReference type="EMBL" id="VZRW01003502">
    <property type="protein sequence ID" value="NWX14676.1"/>
    <property type="molecule type" value="Genomic_DNA"/>
</dbReference>
<dbReference type="AlphaFoldDB" id="A0A7K6TXV6"/>
<evidence type="ECO:0000313" key="4">
    <source>
        <dbReference type="Proteomes" id="UP000559068"/>
    </source>
</evidence>
<dbReference type="Pfam" id="PF02752">
    <property type="entry name" value="Arrestin_C"/>
    <property type="match status" value="1"/>
</dbReference>
<gene>
    <name evidence="3" type="primary">Arrdc5</name>
    <name evidence="3" type="ORF">AEGBEN_R14439</name>
</gene>
<dbReference type="GO" id="GO:0005886">
    <property type="term" value="C:plasma membrane"/>
    <property type="evidence" value="ECO:0007669"/>
    <property type="project" value="TreeGrafter"/>
</dbReference>
<comment type="caution">
    <text evidence="3">The sequence shown here is derived from an EMBL/GenBank/DDBJ whole genome shotgun (WGS) entry which is preliminary data.</text>
</comment>
<evidence type="ECO:0000313" key="3">
    <source>
        <dbReference type="EMBL" id="NWX14676.1"/>
    </source>
</evidence>
<organism evidence="3 4">
    <name type="scientific">Aegotheles bennettii</name>
    <dbReference type="NCBI Taxonomy" id="48278"/>
    <lineage>
        <taxon>Eukaryota</taxon>
        <taxon>Metazoa</taxon>
        <taxon>Chordata</taxon>
        <taxon>Craniata</taxon>
        <taxon>Vertebrata</taxon>
        <taxon>Euteleostomi</taxon>
        <taxon>Archelosauria</taxon>
        <taxon>Archosauria</taxon>
        <taxon>Dinosauria</taxon>
        <taxon>Saurischia</taxon>
        <taxon>Theropoda</taxon>
        <taxon>Coelurosauria</taxon>
        <taxon>Aves</taxon>
        <taxon>Neognathae</taxon>
        <taxon>Neoaves</taxon>
        <taxon>Strisores</taxon>
        <taxon>Caprimulgiformes</taxon>
        <taxon>Aegothelidae</taxon>
        <taxon>Aegotheles</taxon>
    </lineage>
</organism>
<dbReference type="GO" id="GO:0005768">
    <property type="term" value="C:endosome"/>
    <property type="evidence" value="ECO:0007669"/>
    <property type="project" value="TreeGrafter"/>
</dbReference>
<evidence type="ECO:0000259" key="2">
    <source>
        <dbReference type="SMART" id="SM01017"/>
    </source>
</evidence>
<dbReference type="Gene3D" id="2.60.40.640">
    <property type="match status" value="2"/>
</dbReference>